<keyword evidence="2" id="KW-1185">Reference proteome</keyword>
<sequence length="85" mass="10016">MSEIVRLERTRSHLRPGDVGAAVHLWKDYAHRPERDLWDDYEYGNVHWECCGDPFEARALLSTVMQAMSPRHARELRQIVARLDE</sequence>
<protein>
    <submittedName>
        <fullName evidence="1">Uncharacterized protein</fullName>
    </submittedName>
</protein>
<dbReference type="RefSeq" id="WP_306105618.1">
    <property type="nucleotide sequence ID" value="NZ_CP120988.1"/>
</dbReference>
<dbReference type="Proteomes" id="UP001235744">
    <property type="component" value="Chromosome"/>
</dbReference>
<proteinExistence type="predicted"/>
<evidence type="ECO:0000313" key="1">
    <source>
        <dbReference type="EMBL" id="WLQ54386.1"/>
    </source>
</evidence>
<evidence type="ECO:0000313" key="2">
    <source>
        <dbReference type="Proteomes" id="UP001235744"/>
    </source>
</evidence>
<organism evidence="1 2">
    <name type="scientific">Streptomyces poriferorum</name>
    <dbReference type="NCBI Taxonomy" id="2798799"/>
    <lineage>
        <taxon>Bacteria</taxon>
        <taxon>Bacillati</taxon>
        <taxon>Actinomycetota</taxon>
        <taxon>Actinomycetes</taxon>
        <taxon>Kitasatosporales</taxon>
        <taxon>Streptomycetaceae</taxon>
        <taxon>Streptomyces</taxon>
    </lineage>
</organism>
<gene>
    <name evidence="1" type="ORF">P8A19_02530</name>
</gene>
<dbReference type="EMBL" id="CP120988">
    <property type="protein sequence ID" value="WLQ54386.1"/>
    <property type="molecule type" value="Genomic_DNA"/>
</dbReference>
<name>A0ABY9IIE1_9ACTN</name>
<accession>A0ABY9IIE1</accession>
<reference evidence="1 2" key="1">
    <citation type="submission" date="2023-03" db="EMBL/GenBank/DDBJ databases">
        <title>Isolation and description of six Streptomyces strains from soil environments, able to metabolize different microbial glucans.</title>
        <authorList>
            <person name="Widen T."/>
            <person name="Larsbrink J."/>
        </authorList>
    </citation>
    <scope>NUCLEOTIDE SEQUENCE [LARGE SCALE GENOMIC DNA]</scope>
    <source>
        <strain evidence="1 2">Alt2</strain>
    </source>
</reference>